<feature type="region of interest" description="Disordered" evidence="1">
    <location>
        <begin position="755"/>
        <end position="826"/>
    </location>
</feature>
<evidence type="ECO:0000313" key="2">
    <source>
        <dbReference type="EMBL" id="WOO77933.1"/>
    </source>
</evidence>
<feature type="compositionally biased region" description="Polar residues" evidence="1">
    <location>
        <begin position="761"/>
        <end position="787"/>
    </location>
</feature>
<reference evidence="2" key="1">
    <citation type="submission" date="2023-10" db="EMBL/GenBank/DDBJ databases">
        <authorList>
            <person name="Noh H."/>
        </authorList>
    </citation>
    <scope>NUCLEOTIDE SEQUENCE</scope>
    <source>
        <strain evidence="2">DUCC4014</strain>
    </source>
</reference>
<dbReference type="GeneID" id="87804742"/>
<sequence length="826" mass="90855">MRMSTPHLPLPPPLPYSPDSQPFLRHLQILSLALLSSDADESWGIYQALHPDLRSAVPDDVFVSLFGTQLKGSGNRLPQLVELVSLANSCGMDPVKFGTGTLESALVYMLKYLQAGSPLPEAVSLPDALTTIDWLWDGLIRVVGDHRVGDLPIDLRRRIVRLGIYRYEQDLSTMAPVRRLLEYVVDNGGSDGMRRTAERTILAYTGRDPEEHKAALRLSAWCLARDIKLSPSCIRTVLDRLLASYARVDEDALARTSAAVEELVAELRRGRADDPALVLSEALEVILRKQRSPLKKATDTAEEPGVTMPKLHRAGQRILAQPHVGQEELEAAVQLCIRSLPLQHAENEALLRITVGRLAEPPLNPALILQFTTAIVDSSLMNNIPGPLLHRIFNLITSIVHKDQRAYGLAQKIYPSARATSPPYRWTRATTPLWRGLLEAAMRKQHLALASRLYTDFVADGQPVFRQSALDFIRAAAGAPSKSRWILLDRHIKDYLWYHPTMTNDLVVAIAEGLGSTGAQDADIAVQLCRRIQKKLPAAAITALVGPLASGLPKLRAVALGLLAEVHPGPEYTDAYNDALSAFATNVKHVGLDPILRVYHDMIDKGHNPTAATASPLIRALLDTDRLPQALRVFEAAVKNKYAVRSVDVGRLMVHLALQGRAAEAQDVERSWRALFPEGPVYSHGVYGASLVVDIISGRQPDLSLFASDAEGRQLLEQGIAYRPNKPFFRFLERLQREYGGTGNATTEAVAEAEGRENLAEASTASLGPLPSSSKARVLPMTSSWSTEMGGEGGWRLDRRGESEEEEEEEEEEAIHHHHHTSIVGS</sequence>
<dbReference type="AlphaFoldDB" id="A0AAF0Y6Y4"/>
<evidence type="ECO:0000313" key="3">
    <source>
        <dbReference type="Proteomes" id="UP000827549"/>
    </source>
</evidence>
<name>A0AAF0Y6Y4_9TREE</name>
<dbReference type="InterPro" id="IPR011990">
    <property type="entry name" value="TPR-like_helical_dom_sf"/>
</dbReference>
<feature type="compositionally biased region" description="Acidic residues" evidence="1">
    <location>
        <begin position="803"/>
        <end position="813"/>
    </location>
</feature>
<gene>
    <name evidence="2" type="ORF">LOC62_01G001487</name>
</gene>
<organism evidence="2 3">
    <name type="scientific">Vanrija pseudolonga</name>
    <dbReference type="NCBI Taxonomy" id="143232"/>
    <lineage>
        <taxon>Eukaryota</taxon>
        <taxon>Fungi</taxon>
        <taxon>Dikarya</taxon>
        <taxon>Basidiomycota</taxon>
        <taxon>Agaricomycotina</taxon>
        <taxon>Tremellomycetes</taxon>
        <taxon>Trichosporonales</taxon>
        <taxon>Trichosporonaceae</taxon>
        <taxon>Vanrija</taxon>
    </lineage>
</organism>
<accession>A0AAF0Y6Y4</accession>
<keyword evidence="3" id="KW-1185">Reference proteome</keyword>
<dbReference type="RefSeq" id="XP_062623965.1">
    <property type="nucleotide sequence ID" value="XM_062767981.1"/>
</dbReference>
<dbReference type="EMBL" id="CP086714">
    <property type="protein sequence ID" value="WOO77933.1"/>
    <property type="molecule type" value="Genomic_DNA"/>
</dbReference>
<dbReference type="Proteomes" id="UP000827549">
    <property type="component" value="Chromosome 1"/>
</dbReference>
<proteinExistence type="predicted"/>
<feature type="compositionally biased region" description="Basic residues" evidence="1">
    <location>
        <begin position="816"/>
        <end position="826"/>
    </location>
</feature>
<evidence type="ECO:0008006" key="4">
    <source>
        <dbReference type="Google" id="ProtNLM"/>
    </source>
</evidence>
<protein>
    <recommendedName>
        <fullName evidence="4">Pentacotripeptide-repeat region of PRORP domain-containing protein</fullName>
    </recommendedName>
</protein>
<evidence type="ECO:0000256" key="1">
    <source>
        <dbReference type="SAM" id="MobiDB-lite"/>
    </source>
</evidence>
<dbReference type="Gene3D" id="1.25.40.10">
    <property type="entry name" value="Tetratricopeptide repeat domain"/>
    <property type="match status" value="1"/>
</dbReference>